<organism evidence="2 3">
    <name type="scientific">Trifolium subterraneum</name>
    <name type="common">Subterranean clover</name>
    <dbReference type="NCBI Taxonomy" id="3900"/>
    <lineage>
        <taxon>Eukaryota</taxon>
        <taxon>Viridiplantae</taxon>
        <taxon>Streptophyta</taxon>
        <taxon>Embryophyta</taxon>
        <taxon>Tracheophyta</taxon>
        <taxon>Spermatophyta</taxon>
        <taxon>Magnoliopsida</taxon>
        <taxon>eudicotyledons</taxon>
        <taxon>Gunneridae</taxon>
        <taxon>Pentapetalae</taxon>
        <taxon>rosids</taxon>
        <taxon>fabids</taxon>
        <taxon>Fabales</taxon>
        <taxon>Fabaceae</taxon>
        <taxon>Papilionoideae</taxon>
        <taxon>50 kb inversion clade</taxon>
        <taxon>NPAAA clade</taxon>
        <taxon>Hologalegina</taxon>
        <taxon>IRL clade</taxon>
        <taxon>Trifolieae</taxon>
        <taxon>Trifolium</taxon>
    </lineage>
</organism>
<reference evidence="3" key="1">
    <citation type="journal article" date="2017" name="Front. Plant Sci.">
        <title>Climate Clever Clovers: New Paradigm to Reduce the Environmental Footprint of Ruminants by Breeding Low Methanogenic Forages Utilizing Haplotype Variation.</title>
        <authorList>
            <person name="Kaur P."/>
            <person name="Appels R."/>
            <person name="Bayer P.E."/>
            <person name="Keeble-Gagnere G."/>
            <person name="Wang J."/>
            <person name="Hirakawa H."/>
            <person name="Shirasawa K."/>
            <person name="Vercoe P."/>
            <person name="Stefanova K."/>
            <person name="Durmic Z."/>
            <person name="Nichols P."/>
            <person name="Revell C."/>
            <person name="Isobe S.N."/>
            <person name="Edwards D."/>
            <person name="Erskine W."/>
        </authorList>
    </citation>
    <scope>NUCLEOTIDE SEQUENCE [LARGE SCALE GENOMIC DNA]</scope>
    <source>
        <strain evidence="3">cv. Daliak</strain>
    </source>
</reference>
<protein>
    <submittedName>
        <fullName evidence="2">Uncharacterized protein</fullName>
    </submittedName>
</protein>
<gene>
    <name evidence="2" type="ORF">TSUD_155300</name>
</gene>
<evidence type="ECO:0000313" key="3">
    <source>
        <dbReference type="Proteomes" id="UP000242715"/>
    </source>
</evidence>
<name>A0A2Z6NVD3_TRISU</name>
<keyword evidence="3" id="KW-1185">Reference proteome</keyword>
<proteinExistence type="predicted"/>
<feature type="compositionally biased region" description="Acidic residues" evidence="1">
    <location>
        <begin position="107"/>
        <end position="121"/>
    </location>
</feature>
<evidence type="ECO:0000313" key="2">
    <source>
        <dbReference type="EMBL" id="GAU35499.1"/>
    </source>
</evidence>
<feature type="compositionally biased region" description="Polar residues" evidence="1">
    <location>
        <begin position="76"/>
        <end position="89"/>
    </location>
</feature>
<dbReference type="OrthoDB" id="10642481at2759"/>
<dbReference type="Proteomes" id="UP000242715">
    <property type="component" value="Unassembled WGS sequence"/>
</dbReference>
<feature type="compositionally biased region" description="Polar residues" evidence="1">
    <location>
        <begin position="124"/>
        <end position="133"/>
    </location>
</feature>
<sequence length="133" mass="14811">MNTNTVDSNIGSAPIITPSQAVRPKDSIRLNLLGTNLMSKFECVGQHSNTNPVYNHAHSDDEYQPDTHLNKEPEPVTSNAFLPQTNDDFCSSEEETDSDYNPFEYPDSNEDSDSNSGDEDFYQPNASTICMQL</sequence>
<feature type="region of interest" description="Disordered" evidence="1">
    <location>
        <begin position="48"/>
        <end position="133"/>
    </location>
</feature>
<accession>A0A2Z6NVD3</accession>
<evidence type="ECO:0000256" key="1">
    <source>
        <dbReference type="SAM" id="MobiDB-lite"/>
    </source>
</evidence>
<dbReference type="EMBL" id="DF973593">
    <property type="protein sequence ID" value="GAU35499.1"/>
    <property type="molecule type" value="Genomic_DNA"/>
</dbReference>
<dbReference type="AlphaFoldDB" id="A0A2Z6NVD3"/>